<proteinExistence type="predicted"/>
<protein>
    <recommendedName>
        <fullName evidence="3">GntR family transcriptional regulator</fullName>
    </recommendedName>
</protein>
<evidence type="ECO:0000313" key="1">
    <source>
        <dbReference type="EMBL" id="QEU86909.1"/>
    </source>
</evidence>
<gene>
    <name evidence="1" type="ORF">CP969_21160</name>
</gene>
<reference evidence="1 2" key="1">
    <citation type="submission" date="2017-09" db="EMBL/GenBank/DDBJ databases">
        <authorList>
            <person name="Lee N."/>
            <person name="Cho B.-K."/>
        </authorList>
    </citation>
    <scope>NUCLEOTIDE SEQUENCE [LARGE SCALE GENOMIC DNA]</scope>
    <source>
        <strain evidence="1 2">ATCC 39115</strain>
    </source>
</reference>
<dbReference type="EMBL" id="CP023700">
    <property type="protein sequence ID" value="QEU86909.1"/>
    <property type="molecule type" value="Genomic_DNA"/>
</dbReference>
<evidence type="ECO:0000313" key="2">
    <source>
        <dbReference type="Proteomes" id="UP000327143"/>
    </source>
</evidence>
<dbReference type="Pfam" id="PF22673">
    <property type="entry name" value="MCP-like_PDC_1"/>
    <property type="match status" value="1"/>
</dbReference>
<sequence>MCPGKTAQEGGSTVVAKRELDTLLERVSGLLREVFDHLETVAGEVVARRRAVLAEGGSFGVREMAALKPVLVERIDEQPAADGFGFFAAAGLLPQRDRHFEWWQRGGTGFVQLRLNLDPSSVDVYDYFEMDWFAAGRDHSRRSVFGPYVDYFGADRYVFTLTAPVFDEVFLGVVGADLRVNEFEPRLLRALRGGAHDAVLVGPEQRVIAANTSRWLIGSRLPRTPRSGEDGFVMVGEVGLDSDWVVALAPRE</sequence>
<dbReference type="CDD" id="cd12913">
    <property type="entry name" value="PDC1_MCP_like"/>
    <property type="match status" value="1"/>
</dbReference>
<evidence type="ECO:0008006" key="3">
    <source>
        <dbReference type="Google" id="ProtNLM"/>
    </source>
</evidence>
<keyword evidence="2" id="KW-1185">Reference proteome</keyword>
<organism evidence="1 2">
    <name type="scientific">Streptomyces viridosporus T7A</name>
    <dbReference type="NCBI Taxonomy" id="665577"/>
    <lineage>
        <taxon>Bacteria</taxon>
        <taxon>Bacillati</taxon>
        <taxon>Actinomycetota</taxon>
        <taxon>Actinomycetes</taxon>
        <taxon>Kitasatosporales</taxon>
        <taxon>Streptomycetaceae</taxon>
        <taxon>Streptomyces</taxon>
    </lineage>
</organism>
<accession>A0ABX6AGE3</accession>
<dbReference type="Gene3D" id="3.30.450.20">
    <property type="entry name" value="PAS domain"/>
    <property type="match status" value="1"/>
</dbReference>
<dbReference type="Proteomes" id="UP000327143">
    <property type="component" value="Chromosome"/>
</dbReference>
<name>A0ABX6AGE3_STRVD</name>